<name>A0ABQ8UCC0_9EUKA</name>
<feature type="compositionally biased region" description="Low complexity" evidence="1">
    <location>
        <begin position="102"/>
        <end position="111"/>
    </location>
</feature>
<organism evidence="2 3">
    <name type="scientific">Paratrimastix pyriformis</name>
    <dbReference type="NCBI Taxonomy" id="342808"/>
    <lineage>
        <taxon>Eukaryota</taxon>
        <taxon>Metamonada</taxon>
        <taxon>Preaxostyla</taxon>
        <taxon>Paratrimastigidae</taxon>
        <taxon>Paratrimastix</taxon>
    </lineage>
</organism>
<feature type="compositionally biased region" description="Low complexity" evidence="1">
    <location>
        <begin position="122"/>
        <end position="137"/>
    </location>
</feature>
<evidence type="ECO:0000256" key="1">
    <source>
        <dbReference type="SAM" id="MobiDB-lite"/>
    </source>
</evidence>
<reference evidence="2" key="1">
    <citation type="journal article" date="2022" name="bioRxiv">
        <title>Genomics of Preaxostyla Flagellates Illuminates Evolutionary Transitions and the Path Towards Mitochondrial Loss.</title>
        <authorList>
            <person name="Novak L.V.F."/>
            <person name="Treitli S.C."/>
            <person name="Pyrih J."/>
            <person name="Halakuc P."/>
            <person name="Pipaliya S.V."/>
            <person name="Vacek V."/>
            <person name="Brzon O."/>
            <person name="Soukal P."/>
            <person name="Eme L."/>
            <person name="Dacks J.B."/>
            <person name="Karnkowska A."/>
            <person name="Elias M."/>
            <person name="Hampl V."/>
        </authorList>
    </citation>
    <scope>NUCLEOTIDE SEQUENCE</scope>
    <source>
        <strain evidence="2">RCP-MX</strain>
    </source>
</reference>
<gene>
    <name evidence="2" type="ORF">PAPYR_10159</name>
</gene>
<dbReference type="EMBL" id="JAPMOS010000125">
    <property type="protein sequence ID" value="KAJ4454984.1"/>
    <property type="molecule type" value="Genomic_DNA"/>
</dbReference>
<keyword evidence="3" id="KW-1185">Reference proteome</keyword>
<comment type="caution">
    <text evidence="2">The sequence shown here is derived from an EMBL/GenBank/DDBJ whole genome shotgun (WGS) entry which is preliminary data.</text>
</comment>
<feature type="compositionally biased region" description="Pro residues" evidence="1">
    <location>
        <begin position="261"/>
        <end position="274"/>
    </location>
</feature>
<feature type="compositionally biased region" description="Pro residues" evidence="1">
    <location>
        <begin position="112"/>
        <end position="121"/>
    </location>
</feature>
<feature type="compositionally biased region" description="Pro residues" evidence="1">
    <location>
        <begin position="86"/>
        <end position="101"/>
    </location>
</feature>
<sequence length="440" mass="44687">MLDQPEVRPGSAAWPTCADLAALAGRYQSRLADVIPRTADEALLAALLATHDLITDALARYAAILHGRVPARTAPRPRPGCLRGAPVPPRGGAPSACPPAGAPMAMAAAPSPATPPAPAAPAPTTTSGPGAAAGRPSSETMLALAGFPLAGPEARTHPPPTPHAPTPAPCRPSPPSPLIPLALAPRLPCSPSPAPHPPAPPQGVRLADAEYNRSPAAAPEAPRHRGRPCCCPRWPPCPSSCPAPSPSTRPARARRRQPRGHPQPPAHQPQPTAPAPAAAAPARFLAAPWQLPPFTGVMAAPAAPAPRPAPPLPSPRPDQLFPALTPSPLPGAPGASLLERGAAGAGGDAAATPMMGLSALERALGSALDAPPQPADRADGGDADADAEPLVGGTAPGNPDDEFDSLFAARPAHSRHAPPRQVAPQRRERMEENADRLFDL</sequence>
<feature type="region of interest" description="Disordered" evidence="1">
    <location>
        <begin position="236"/>
        <end position="350"/>
    </location>
</feature>
<evidence type="ECO:0000313" key="2">
    <source>
        <dbReference type="EMBL" id="KAJ4454984.1"/>
    </source>
</evidence>
<evidence type="ECO:0000313" key="3">
    <source>
        <dbReference type="Proteomes" id="UP001141327"/>
    </source>
</evidence>
<feature type="region of interest" description="Disordered" evidence="1">
    <location>
        <begin position="75"/>
        <end position="137"/>
    </location>
</feature>
<feature type="compositionally biased region" description="Pro residues" evidence="1">
    <location>
        <begin position="236"/>
        <end position="247"/>
    </location>
</feature>
<feature type="region of interest" description="Disordered" evidence="1">
    <location>
        <begin position="150"/>
        <end position="205"/>
    </location>
</feature>
<accession>A0ABQ8UCC0</accession>
<feature type="compositionally biased region" description="Basic and acidic residues" evidence="1">
    <location>
        <begin position="425"/>
        <end position="440"/>
    </location>
</feature>
<feature type="compositionally biased region" description="Pro residues" evidence="1">
    <location>
        <begin position="303"/>
        <end position="316"/>
    </location>
</feature>
<feature type="compositionally biased region" description="Pro residues" evidence="1">
    <location>
        <begin position="157"/>
        <end position="178"/>
    </location>
</feature>
<proteinExistence type="predicted"/>
<feature type="region of interest" description="Disordered" evidence="1">
    <location>
        <begin position="363"/>
        <end position="440"/>
    </location>
</feature>
<dbReference type="Proteomes" id="UP001141327">
    <property type="component" value="Unassembled WGS sequence"/>
</dbReference>
<feature type="compositionally biased region" description="Pro residues" evidence="1">
    <location>
        <begin position="188"/>
        <end position="201"/>
    </location>
</feature>
<protein>
    <submittedName>
        <fullName evidence="2">Uncharacterized protein</fullName>
    </submittedName>
</protein>